<proteinExistence type="predicted"/>
<evidence type="ECO:0000313" key="3">
    <source>
        <dbReference type="Proteomes" id="UP000192393"/>
    </source>
</evidence>
<dbReference type="Gene3D" id="2.40.128.110">
    <property type="entry name" value="Lipid/polyisoprenoid-binding, YceI-like"/>
    <property type="match status" value="1"/>
</dbReference>
<accession>A0A1W1ZAI8</accession>
<organism evidence="2 3">
    <name type="scientific">Moheibacter sediminis</name>
    <dbReference type="NCBI Taxonomy" id="1434700"/>
    <lineage>
        <taxon>Bacteria</taxon>
        <taxon>Pseudomonadati</taxon>
        <taxon>Bacteroidota</taxon>
        <taxon>Flavobacteriia</taxon>
        <taxon>Flavobacteriales</taxon>
        <taxon>Weeksellaceae</taxon>
        <taxon>Moheibacter</taxon>
    </lineage>
</organism>
<dbReference type="PANTHER" id="PTHR34406:SF1">
    <property type="entry name" value="PROTEIN YCEI"/>
    <property type="match status" value="1"/>
</dbReference>
<dbReference type="AlphaFoldDB" id="A0A1W1ZAI8"/>
<dbReference type="Proteomes" id="UP000192393">
    <property type="component" value="Unassembled WGS sequence"/>
</dbReference>
<sequence>MILAFAAGSFMISCKDSNSDQSITQAEQEVAAETGVTYTLDQENSSLKWKAYHKGGLDPRFGTVKSTGTISAENGTVTGGSFVIDINSLTTDPAAVDAAKSGGKTSADLDAHLKNADFFEVDKYPTAKFEITKVAAFDTSKDKSNIADANFMVSGNLTLKDKTVNVTFPAKITVSEMEVVLSSNFTINRQDWGLTYGAEGDVKDWGISQEVDIELNVKAKK</sequence>
<dbReference type="InterPro" id="IPR007372">
    <property type="entry name" value="Lipid/polyisoprenoid-bd_YceI"/>
</dbReference>
<dbReference type="SMART" id="SM00867">
    <property type="entry name" value="YceI"/>
    <property type="match status" value="1"/>
</dbReference>
<keyword evidence="3" id="KW-1185">Reference proteome</keyword>
<dbReference type="SUPFAM" id="SSF101874">
    <property type="entry name" value="YceI-like"/>
    <property type="match status" value="1"/>
</dbReference>
<feature type="domain" description="Lipid/polyisoprenoid-binding YceI-like" evidence="1">
    <location>
        <begin position="37"/>
        <end position="220"/>
    </location>
</feature>
<name>A0A1W1ZAI8_9FLAO</name>
<dbReference type="STRING" id="1434700.SAMN06296427_102308"/>
<evidence type="ECO:0000259" key="1">
    <source>
        <dbReference type="SMART" id="SM00867"/>
    </source>
</evidence>
<dbReference type="InterPro" id="IPR036761">
    <property type="entry name" value="TTHA0802/YceI-like_sf"/>
</dbReference>
<reference evidence="2 3" key="1">
    <citation type="submission" date="2017-04" db="EMBL/GenBank/DDBJ databases">
        <authorList>
            <person name="Afonso C.L."/>
            <person name="Miller P.J."/>
            <person name="Scott M.A."/>
            <person name="Spackman E."/>
            <person name="Goraichik I."/>
            <person name="Dimitrov K.M."/>
            <person name="Suarez D.L."/>
            <person name="Swayne D.E."/>
        </authorList>
    </citation>
    <scope>NUCLEOTIDE SEQUENCE [LARGE SCALE GENOMIC DNA]</scope>
    <source>
        <strain evidence="2 3">CGMCC 1.12708</strain>
    </source>
</reference>
<protein>
    <submittedName>
        <fullName evidence="2">Polyisoprenoid-binding protein YceI</fullName>
    </submittedName>
</protein>
<evidence type="ECO:0000313" key="2">
    <source>
        <dbReference type="EMBL" id="SMC45326.1"/>
    </source>
</evidence>
<dbReference type="Pfam" id="PF04264">
    <property type="entry name" value="YceI"/>
    <property type="match status" value="1"/>
</dbReference>
<dbReference type="PANTHER" id="PTHR34406">
    <property type="entry name" value="PROTEIN YCEI"/>
    <property type="match status" value="1"/>
</dbReference>
<dbReference type="EMBL" id="FWXS01000002">
    <property type="protein sequence ID" value="SMC45326.1"/>
    <property type="molecule type" value="Genomic_DNA"/>
</dbReference>
<gene>
    <name evidence="2" type="ORF">SAMN06296427_102308</name>
</gene>